<feature type="transmembrane region" description="Helical" evidence="1">
    <location>
        <begin position="81"/>
        <end position="100"/>
    </location>
</feature>
<dbReference type="AlphaFoldDB" id="A0AAE4B3G1"/>
<feature type="transmembrane region" description="Helical" evidence="1">
    <location>
        <begin position="180"/>
        <end position="200"/>
    </location>
</feature>
<name>A0AAE4B3G1_9ACTN</name>
<comment type="caution">
    <text evidence="2">The sequence shown here is derived from an EMBL/GenBank/DDBJ whole genome shotgun (WGS) entry which is preliminary data.</text>
</comment>
<reference evidence="2 3" key="1">
    <citation type="submission" date="2023-07" db="EMBL/GenBank/DDBJ databases">
        <title>Sequencing the genomes of 1000 actinobacteria strains.</title>
        <authorList>
            <person name="Klenk H.-P."/>
        </authorList>
    </citation>
    <scope>NUCLEOTIDE SEQUENCE [LARGE SCALE GENOMIC DNA]</scope>
    <source>
        <strain evidence="2 3">DSM 44709</strain>
    </source>
</reference>
<proteinExistence type="predicted"/>
<gene>
    <name evidence="2" type="ORF">J2S42_006752</name>
</gene>
<protein>
    <submittedName>
        <fullName evidence="2">Uncharacterized protein</fullName>
    </submittedName>
</protein>
<feature type="transmembrane region" description="Helical" evidence="1">
    <location>
        <begin position="12"/>
        <end position="36"/>
    </location>
</feature>
<keyword evidence="3" id="KW-1185">Reference proteome</keyword>
<dbReference type="Proteomes" id="UP001240236">
    <property type="component" value="Unassembled WGS sequence"/>
</dbReference>
<evidence type="ECO:0000313" key="2">
    <source>
        <dbReference type="EMBL" id="MDQ0370083.1"/>
    </source>
</evidence>
<evidence type="ECO:0000256" key="1">
    <source>
        <dbReference type="SAM" id="Phobius"/>
    </source>
</evidence>
<dbReference type="EMBL" id="JAUSUZ010000001">
    <property type="protein sequence ID" value="MDQ0370083.1"/>
    <property type="molecule type" value="Genomic_DNA"/>
</dbReference>
<evidence type="ECO:0000313" key="3">
    <source>
        <dbReference type="Proteomes" id="UP001240236"/>
    </source>
</evidence>
<feature type="transmembrane region" description="Helical" evidence="1">
    <location>
        <begin position="48"/>
        <end position="69"/>
    </location>
</feature>
<sequence>MEWNLSGVRPALLTARVTAAALTVGATTGAAAIMLIPVYAEAGATPAGLALAVAVPVALLALTVWRIAAESGRAAVVPRRRWLAGLASASIPLVTAAQLVPRGSGSGPGAFTETAGMVLLGVIVGVVPAMAALIAVVPLVLLLRAVRPRTGLLFAQLSMTVVATAGTALCVAAVTSDIPGTGPAVGLAAAISGAAAAVIARPILSGDDTPVTAAVARS</sequence>
<feature type="transmembrane region" description="Helical" evidence="1">
    <location>
        <begin position="120"/>
        <end position="143"/>
    </location>
</feature>
<dbReference type="RefSeq" id="WP_307245789.1">
    <property type="nucleotide sequence ID" value="NZ_JAUSUZ010000001.1"/>
</dbReference>
<keyword evidence="1" id="KW-1133">Transmembrane helix</keyword>
<accession>A0AAE4B3G1</accession>
<keyword evidence="1" id="KW-0812">Transmembrane</keyword>
<feature type="transmembrane region" description="Helical" evidence="1">
    <location>
        <begin position="150"/>
        <end position="174"/>
    </location>
</feature>
<keyword evidence="1" id="KW-0472">Membrane</keyword>
<organism evidence="2 3">
    <name type="scientific">Catenuloplanes indicus</name>
    <dbReference type="NCBI Taxonomy" id="137267"/>
    <lineage>
        <taxon>Bacteria</taxon>
        <taxon>Bacillati</taxon>
        <taxon>Actinomycetota</taxon>
        <taxon>Actinomycetes</taxon>
        <taxon>Micromonosporales</taxon>
        <taxon>Micromonosporaceae</taxon>
        <taxon>Catenuloplanes</taxon>
    </lineage>
</organism>